<dbReference type="GO" id="GO:0005886">
    <property type="term" value="C:plasma membrane"/>
    <property type="evidence" value="ECO:0007669"/>
    <property type="project" value="UniProtKB-SubCell"/>
</dbReference>
<dbReference type="RefSeq" id="WP_163942057.1">
    <property type="nucleotide sequence ID" value="NZ_JAAIKC010000001.1"/>
</dbReference>
<proteinExistence type="inferred from homology"/>
<feature type="transmembrane region" description="Helical" evidence="8">
    <location>
        <begin position="364"/>
        <end position="388"/>
    </location>
</feature>
<feature type="transmembrane region" description="Helical" evidence="8">
    <location>
        <begin position="251"/>
        <end position="275"/>
    </location>
</feature>
<evidence type="ECO:0000256" key="8">
    <source>
        <dbReference type="SAM" id="Phobius"/>
    </source>
</evidence>
<name>A0A6G3ZUX0_9BACL</name>
<dbReference type="PANTHER" id="PTHR30294:SF29">
    <property type="entry name" value="MULTIDRUG ABC TRANSPORTER PERMEASE YBHS-RELATED"/>
    <property type="match status" value="1"/>
</dbReference>
<dbReference type="InterPro" id="IPR051449">
    <property type="entry name" value="ABC-2_transporter_component"/>
</dbReference>
<protein>
    <submittedName>
        <fullName evidence="10">ABC transporter permease</fullName>
    </submittedName>
</protein>
<dbReference type="PROSITE" id="PS51012">
    <property type="entry name" value="ABC_TM2"/>
    <property type="match status" value="1"/>
</dbReference>
<organism evidence="10">
    <name type="scientific">Paenibacillus sp. SYP-B3998</name>
    <dbReference type="NCBI Taxonomy" id="2678564"/>
    <lineage>
        <taxon>Bacteria</taxon>
        <taxon>Bacillati</taxon>
        <taxon>Bacillota</taxon>
        <taxon>Bacilli</taxon>
        <taxon>Bacillales</taxon>
        <taxon>Paenibacillaceae</taxon>
        <taxon>Paenibacillus</taxon>
    </lineage>
</organism>
<dbReference type="EMBL" id="JAAIKC010000001">
    <property type="protein sequence ID" value="NEW05389.1"/>
    <property type="molecule type" value="Genomic_DNA"/>
</dbReference>
<dbReference type="PANTHER" id="PTHR30294">
    <property type="entry name" value="MEMBRANE COMPONENT OF ABC TRANSPORTER YHHJ-RELATED"/>
    <property type="match status" value="1"/>
</dbReference>
<evidence type="ECO:0000259" key="9">
    <source>
        <dbReference type="PROSITE" id="PS51012"/>
    </source>
</evidence>
<dbReference type="Pfam" id="PF12698">
    <property type="entry name" value="ABC2_membrane_3"/>
    <property type="match status" value="1"/>
</dbReference>
<keyword evidence="3" id="KW-0813">Transport</keyword>
<dbReference type="AlphaFoldDB" id="A0A6G3ZUX0"/>
<feature type="domain" description="ABC transmembrane type-2" evidence="9">
    <location>
        <begin position="168"/>
        <end position="391"/>
    </location>
</feature>
<evidence type="ECO:0000256" key="1">
    <source>
        <dbReference type="ARBA" id="ARBA00004651"/>
    </source>
</evidence>
<keyword evidence="5 8" id="KW-0812">Transmembrane</keyword>
<keyword evidence="7 8" id="KW-0472">Membrane</keyword>
<dbReference type="InterPro" id="IPR013525">
    <property type="entry name" value="ABC2_TM"/>
</dbReference>
<evidence type="ECO:0000256" key="7">
    <source>
        <dbReference type="ARBA" id="ARBA00023136"/>
    </source>
</evidence>
<evidence type="ECO:0000256" key="2">
    <source>
        <dbReference type="ARBA" id="ARBA00007783"/>
    </source>
</evidence>
<accession>A0A6G3ZUX0</accession>
<keyword evidence="6 8" id="KW-1133">Transmembrane helix</keyword>
<feature type="transmembrane region" description="Helical" evidence="8">
    <location>
        <begin position="314"/>
        <end position="333"/>
    </location>
</feature>
<comment type="caution">
    <text evidence="10">The sequence shown here is derived from an EMBL/GenBank/DDBJ whole genome shotgun (WGS) entry which is preliminary data.</text>
</comment>
<feature type="transmembrane region" description="Helical" evidence="8">
    <location>
        <begin position="281"/>
        <end position="307"/>
    </location>
</feature>
<keyword evidence="4" id="KW-1003">Cell membrane</keyword>
<evidence type="ECO:0000256" key="4">
    <source>
        <dbReference type="ARBA" id="ARBA00022475"/>
    </source>
</evidence>
<evidence type="ECO:0000256" key="3">
    <source>
        <dbReference type="ARBA" id="ARBA00022448"/>
    </source>
</evidence>
<dbReference type="GO" id="GO:0140359">
    <property type="term" value="F:ABC-type transporter activity"/>
    <property type="evidence" value="ECO:0007669"/>
    <property type="project" value="InterPro"/>
</dbReference>
<evidence type="ECO:0000256" key="6">
    <source>
        <dbReference type="ARBA" id="ARBA00022989"/>
    </source>
</evidence>
<evidence type="ECO:0000313" key="10">
    <source>
        <dbReference type="EMBL" id="NEW05389.1"/>
    </source>
</evidence>
<comment type="similarity">
    <text evidence="2">Belongs to the ABC-2 integral membrane protein family.</text>
</comment>
<reference evidence="10" key="1">
    <citation type="submission" date="2020-02" db="EMBL/GenBank/DDBJ databases">
        <authorList>
            <person name="Shen X.-R."/>
            <person name="Zhang Y.-X."/>
        </authorList>
    </citation>
    <scope>NUCLEOTIDE SEQUENCE</scope>
    <source>
        <strain evidence="10">SYP-B3998</strain>
    </source>
</reference>
<evidence type="ECO:0000256" key="5">
    <source>
        <dbReference type="ARBA" id="ARBA00022692"/>
    </source>
</evidence>
<dbReference type="Gene3D" id="3.40.1710.10">
    <property type="entry name" value="abc type-2 transporter like domain"/>
    <property type="match status" value="1"/>
</dbReference>
<dbReference type="InterPro" id="IPR047817">
    <property type="entry name" value="ABC2_TM_bact-type"/>
</dbReference>
<comment type="subcellular location">
    <subcellularLocation>
        <location evidence="1">Cell membrane</location>
        <topology evidence="1">Multi-pass membrane protein</topology>
    </subcellularLocation>
</comment>
<feature type="transmembrane region" description="Helical" evidence="8">
    <location>
        <begin position="203"/>
        <end position="224"/>
    </location>
</feature>
<gene>
    <name evidence="10" type="ORF">GK047_05075</name>
</gene>
<sequence>MHIWTIAWYEVLRMMRMRYVFIIQFLMPLLLIFILGSALSNTFKIEDKTLKPVKVDVVQGDTGAISSWFDSFVAAQQVQPVIQTNSIPTREEAVERVKAGESEFALIIPNDFSAQVLQGKEAQWEMILGKDYGQNLTAQMVLRSFLDQINQIQATMVATGPGALQAMQNQGSNLFHKPDTNAPTHVRIGKMTQTNANYTATQYYAASMLIMFLLYSGMSAAIGLQNEKEKHTLSRLNSLPISNVKILMGKILGNTIISLLQAFVIIAATIVFYGVDWGHSYLMLFLVCLLIIVVSMSLAIVVMIIAGSTKSVNTIFQMLILAMTFLSGGFTPLPDGLLHQLGEFTINYWGMQSLFRIMLRSDSFIIIHHVLILAAIGACLLVVSLAAYRKAGYHD</sequence>